<keyword evidence="3" id="KW-1185">Reference proteome</keyword>
<gene>
    <name evidence="2" type="ordered locus">Fluta_3742</name>
</gene>
<dbReference type="Proteomes" id="UP000007463">
    <property type="component" value="Chromosome"/>
</dbReference>
<reference evidence="2 3" key="1">
    <citation type="journal article" date="2011" name="Stand. Genomic Sci.">
        <title>Complete genome sequence of the gliding freshwater bacterium Fluviicola taffensis type strain (RW262).</title>
        <authorList>
            <person name="Woyke T."/>
            <person name="Chertkov O."/>
            <person name="Lapidus A."/>
            <person name="Nolan M."/>
            <person name="Lucas S."/>
            <person name="Del Rio T.G."/>
            <person name="Tice H."/>
            <person name="Cheng J.F."/>
            <person name="Tapia R."/>
            <person name="Han C."/>
            <person name="Goodwin L."/>
            <person name="Pitluck S."/>
            <person name="Liolios K."/>
            <person name="Pagani I."/>
            <person name="Ivanova N."/>
            <person name="Huntemann M."/>
            <person name="Mavromatis K."/>
            <person name="Mikhailova N."/>
            <person name="Pati A."/>
            <person name="Chen A."/>
            <person name="Palaniappan K."/>
            <person name="Land M."/>
            <person name="Hauser L."/>
            <person name="Brambilla E.M."/>
            <person name="Rohde M."/>
            <person name="Mwirichia R."/>
            <person name="Sikorski J."/>
            <person name="Tindall B.J."/>
            <person name="Goker M."/>
            <person name="Bristow J."/>
            <person name="Eisen J.A."/>
            <person name="Markowitz V."/>
            <person name="Hugenholtz P."/>
            <person name="Klenk H.P."/>
            <person name="Kyrpides N.C."/>
        </authorList>
    </citation>
    <scope>NUCLEOTIDE SEQUENCE [LARGE SCALE GENOMIC DNA]</scope>
    <source>
        <strain evidence="3">DSM 16823 / RW262 / RW262</strain>
    </source>
</reference>
<dbReference type="HOGENOM" id="CLU_1967300_0_0_10"/>
<dbReference type="KEGG" id="fte:Fluta_3742"/>
<protein>
    <recommendedName>
        <fullName evidence="4">Lipoprotein</fullName>
    </recommendedName>
</protein>
<dbReference type="AlphaFoldDB" id="F2IFJ5"/>
<dbReference type="EMBL" id="CP002542">
    <property type="protein sequence ID" value="AEA45709.1"/>
    <property type="molecule type" value="Genomic_DNA"/>
</dbReference>
<organism evidence="2 3">
    <name type="scientific">Fluviicola taffensis (strain DSM 16823 / NCIMB 13979 / RW262)</name>
    <dbReference type="NCBI Taxonomy" id="755732"/>
    <lineage>
        <taxon>Bacteria</taxon>
        <taxon>Pseudomonadati</taxon>
        <taxon>Bacteroidota</taxon>
        <taxon>Flavobacteriia</taxon>
        <taxon>Flavobacteriales</taxon>
        <taxon>Crocinitomicaceae</taxon>
        <taxon>Fluviicola</taxon>
    </lineage>
</organism>
<evidence type="ECO:0000256" key="1">
    <source>
        <dbReference type="SAM" id="SignalP"/>
    </source>
</evidence>
<feature type="chain" id="PRO_5003283669" description="Lipoprotein" evidence="1">
    <location>
        <begin position="20"/>
        <end position="127"/>
    </location>
</feature>
<reference evidence="3" key="2">
    <citation type="submission" date="2011-02" db="EMBL/GenBank/DDBJ databases">
        <title>The complete genome of Fluviicola taffensis DSM 16823.</title>
        <authorList>
            <consortium name="US DOE Joint Genome Institute (JGI-PGF)"/>
            <person name="Lucas S."/>
            <person name="Copeland A."/>
            <person name="Lapidus A."/>
            <person name="Bruce D."/>
            <person name="Goodwin L."/>
            <person name="Pitluck S."/>
            <person name="Kyrpides N."/>
            <person name="Mavromatis K."/>
            <person name="Ivanova N."/>
            <person name="Mikhailova N."/>
            <person name="Pagani I."/>
            <person name="Chertkov O."/>
            <person name="Detter J.C."/>
            <person name="Han C."/>
            <person name="Tapia R."/>
            <person name="Land M."/>
            <person name="Hauser L."/>
            <person name="Markowitz V."/>
            <person name="Cheng J.-F."/>
            <person name="Hugenholtz P."/>
            <person name="Woyke T."/>
            <person name="Wu D."/>
            <person name="Tindall B."/>
            <person name="Pomrenke H.G."/>
            <person name="Brambilla E."/>
            <person name="Klenk H.-P."/>
            <person name="Eisen J.A."/>
        </authorList>
    </citation>
    <scope>NUCLEOTIDE SEQUENCE [LARGE SCALE GENOMIC DNA]</scope>
    <source>
        <strain evidence="3">DSM 16823 / RW262 / RW262</strain>
    </source>
</reference>
<evidence type="ECO:0008006" key="4">
    <source>
        <dbReference type="Google" id="ProtNLM"/>
    </source>
</evidence>
<proteinExistence type="predicted"/>
<accession>F2IFJ5</accession>
<evidence type="ECO:0000313" key="2">
    <source>
        <dbReference type="EMBL" id="AEA45709.1"/>
    </source>
</evidence>
<evidence type="ECO:0000313" key="3">
    <source>
        <dbReference type="Proteomes" id="UP000007463"/>
    </source>
</evidence>
<keyword evidence="1" id="KW-0732">Signal</keyword>
<feature type="signal peptide" evidence="1">
    <location>
        <begin position="1"/>
        <end position="19"/>
    </location>
</feature>
<dbReference type="STRING" id="755732.Fluta_3742"/>
<dbReference type="PROSITE" id="PS51257">
    <property type="entry name" value="PROKAR_LIPOPROTEIN"/>
    <property type="match status" value="1"/>
</dbReference>
<name>F2IFJ5_FLUTR</name>
<sequence length="127" mass="14843">MKPLIKIITFFCVAFFVVSCDPGLQVTYTVRNNTDKDIKLIYVIDYTDTLETVIQTNQTETIHIVEKIGTPKMANKYDDSITVFRYFAAQKDSLLWTKNIKDRNEWIFSETGKHSCKFELQINNNDF</sequence>